<organism evidence="5 6">
    <name type="scientific">Frondihabitans cladoniiphilus</name>
    <dbReference type="NCBI Taxonomy" id="715785"/>
    <lineage>
        <taxon>Bacteria</taxon>
        <taxon>Bacillati</taxon>
        <taxon>Actinomycetota</taxon>
        <taxon>Actinomycetes</taxon>
        <taxon>Micrococcales</taxon>
        <taxon>Microbacteriaceae</taxon>
        <taxon>Frondihabitans</taxon>
    </lineage>
</organism>
<dbReference type="RefSeq" id="WP_345376284.1">
    <property type="nucleotide sequence ID" value="NZ_BAABLM010000005.1"/>
</dbReference>
<keyword evidence="6" id="KW-1185">Reference proteome</keyword>
<dbReference type="PANTHER" id="PTHR38011">
    <property type="entry name" value="DIHYDROFOLATE REDUCTASE FAMILY PROTEIN (AFU_ORTHOLOGUE AFUA_8G06820)"/>
    <property type="match status" value="1"/>
</dbReference>
<sequence length="261" mass="26981">MSDDGIRQIFPAPLGDGPGRDGLLDDAALLALYAPADRTTPRVRANFVASVDGSATASGVSGALGGPADKRVFDLLRWLADAVLVAVGTVRTEGYGAMRLSDEAVAWRVARGLAAHPPFVLVTGSLNLDPRSDVFAKAPVRPIVLTTTQAPADRRAALSQVADVIDCGETTVEPARAVAELAARGLTQIHTEGGPALLGSFIAAGLLDSLCLTVSPTLEGGAGPRITHLAPGAPPIDLQAMRLDHVLVAGSMLLTQYSRVR</sequence>
<comment type="pathway">
    <text evidence="1">Cofactor biosynthesis; riboflavin biosynthesis.</text>
</comment>
<evidence type="ECO:0000259" key="4">
    <source>
        <dbReference type="Pfam" id="PF01872"/>
    </source>
</evidence>
<dbReference type="Pfam" id="PF01872">
    <property type="entry name" value="RibD_C"/>
    <property type="match status" value="1"/>
</dbReference>
<accession>A0ABP8W368</accession>
<proteinExistence type="predicted"/>
<dbReference type="InterPro" id="IPR024072">
    <property type="entry name" value="DHFR-like_dom_sf"/>
</dbReference>
<protein>
    <submittedName>
        <fullName evidence="5">Pyrimidine reductase family protein</fullName>
    </submittedName>
</protein>
<dbReference type="EMBL" id="BAABLM010000005">
    <property type="protein sequence ID" value="GAA4679380.1"/>
    <property type="molecule type" value="Genomic_DNA"/>
</dbReference>
<comment type="caution">
    <text evidence="5">The sequence shown here is derived from an EMBL/GenBank/DDBJ whole genome shotgun (WGS) entry which is preliminary data.</text>
</comment>
<evidence type="ECO:0000256" key="3">
    <source>
        <dbReference type="ARBA" id="ARBA00023002"/>
    </source>
</evidence>
<dbReference type="Gene3D" id="3.40.430.10">
    <property type="entry name" value="Dihydrofolate Reductase, subunit A"/>
    <property type="match status" value="1"/>
</dbReference>
<feature type="domain" description="Bacterial bifunctional deaminase-reductase C-terminal" evidence="4">
    <location>
        <begin position="41"/>
        <end position="229"/>
    </location>
</feature>
<dbReference type="InterPro" id="IPR050765">
    <property type="entry name" value="Riboflavin_Biosynth_HTPR"/>
</dbReference>
<evidence type="ECO:0000256" key="1">
    <source>
        <dbReference type="ARBA" id="ARBA00005104"/>
    </source>
</evidence>
<name>A0ABP8W368_9MICO</name>
<dbReference type="PANTHER" id="PTHR38011:SF7">
    <property type="entry name" value="2,5-DIAMINO-6-RIBOSYLAMINO-4(3H)-PYRIMIDINONE 5'-PHOSPHATE REDUCTASE"/>
    <property type="match status" value="1"/>
</dbReference>
<dbReference type="Proteomes" id="UP001501295">
    <property type="component" value="Unassembled WGS sequence"/>
</dbReference>
<dbReference type="SUPFAM" id="SSF53597">
    <property type="entry name" value="Dihydrofolate reductase-like"/>
    <property type="match status" value="1"/>
</dbReference>
<reference evidence="6" key="1">
    <citation type="journal article" date="2019" name="Int. J. Syst. Evol. Microbiol.">
        <title>The Global Catalogue of Microorganisms (GCM) 10K type strain sequencing project: providing services to taxonomists for standard genome sequencing and annotation.</title>
        <authorList>
            <consortium name="The Broad Institute Genomics Platform"/>
            <consortium name="The Broad Institute Genome Sequencing Center for Infectious Disease"/>
            <person name="Wu L."/>
            <person name="Ma J."/>
        </authorList>
    </citation>
    <scope>NUCLEOTIDE SEQUENCE [LARGE SCALE GENOMIC DNA]</scope>
    <source>
        <strain evidence="6">JCM 18956</strain>
    </source>
</reference>
<keyword evidence="2" id="KW-0521">NADP</keyword>
<evidence type="ECO:0000256" key="2">
    <source>
        <dbReference type="ARBA" id="ARBA00022857"/>
    </source>
</evidence>
<evidence type="ECO:0000313" key="5">
    <source>
        <dbReference type="EMBL" id="GAA4679380.1"/>
    </source>
</evidence>
<dbReference type="InterPro" id="IPR002734">
    <property type="entry name" value="RibDG_C"/>
</dbReference>
<evidence type="ECO:0000313" key="6">
    <source>
        <dbReference type="Proteomes" id="UP001501295"/>
    </source>
</evidence>
<gene>
    <name evidence="5" type="ORF">GCM10025780_25530</name>
</gene>
<keyword evidence="3" id="KW-0560">Oxidoreductase</keyword>